<keyword evidence="3" id="KW-0813">Transport</keyword>
<sequence>MPPTAAAASTKIWFNTLFHGGDADAMETIVKNIRASNPDYAIDLTQGGWTEYYAQLYNSVVAGEAPQLGIVDDFRYESVAKVLYDITDTPGGNLLDQIGKPADFAQWNISLVGGKPLGLPLDQNGFGIYYNKDVFKKAGLDPEHAPQTREEFEAACEAIMKSGKIAFHPALSGETRFIRRAWLALLWGANGTYIENGKASFNTDKGREALQYLVDMVGKRGWNKPGTNGINQFLAGELGMLQNGTWFYLTLEKSKIDYGCFMPPKFFEKQVSWGGYHLIVLPKQPEGKETAAKLQASAKFLKAFLPFYSTWGQLGGAVPLLNAAISDPKLHESKVWAKQLKTFSDAASKGIIQAEPRHPKITDVDLAVEPFTQQAFNGTMSVRDALDKAEVEVNKVLAAS</sequence>
<evidence type="ECO:0008006" key="8">
    <source>
        <dbReference type="Google" id="ProtNLM"/>
    </source>
</evidence>
<evidence type="ECO:0000256" key="2">
    <source>
        <dbReference type="ARBA" id="ARBA00008520"/>
    </source>
</evidence>
<dbReference type="Pfam" id="PF13416">
    <property type="entry name" value="SBP_bac_8"/>
    <property type="match status" value="1"/>
</dbReference>
<dbReference type="InterPro" id="IPR006061">
    <property type="entry name" value="SBP_1_CS"/>
</dbReference>
<dbReference type="InterPro" id="IPR006059">
    <property type="entry name" value="SBP"/>
</dbReference>
<dbReference type="EMBL" id="JRPN01000025">
    <property type="protein sequence ID" value="KGT75351.1"/>
    <property type="molecule type" value="Genomic_DNA"/>
</dbReference>
<keyword evidence="5" id="KW-0574">Periplasm</keyword>
<dbReference type="PANTHER" id="PTHR43649">
    <property type="entry name" value="ARABINOSE-BINDING PROTEIN-RELATED"/>
    <property type="match status" value="1"/>
</dbReference>
<evidence type="ECO:0000256" key="5">
    <source>
        <dbReference type="ARBA" id="ARBA00022764"/>
    </source>
</evidence>
<organism evidence="6 7">
    <name type="scientific">Bradyrhizobium japonicum</name>
    <dbReference type="NCBI Taxonomy" id="375"/>
    <lineage>
        <taxon>Bacteria</taxon>
        <taxon>Pseudomonadati</taxon>
        <taxon>Pseudomonadota</taxon>
        <taxon>Alphaproteobacteria</taxon>
        <taxon>Hyphomicrobiales</taxon>
        <taxon>Nitrobacteraceae</taxon>
        <taxon>Bradyrhizobium</taxon>
    </lineage>
</organism>
<reference evidence="6 7" key="1">
    <citation type="submission" date="2014-09" db="EMBL/GenBank/DDBJ databases">
        <title>Draft genome of Bradyrhizobium japonicum Is-34.</title>
        <authorList>
            <person name="Tsurumaru H."/>
            <person name="Yamakawa T."/>
            <person name="Hashimoto S."/>
            <person name="Okizaki K."/>
            <person name="Kanesaki Y."/>
            <person name="Yoshikawa H."/>
            <person name="Yajima S."/>
        </authorList>
    </citation>
    <scope>NUCLEOTIDE SEQUENCE [LARGE SCALE GENOMIC DNA]</scope>
    <source>
        <strain evidence="6 7">Is-34</strain>
    </source>
</reference>
<gene>
    <name evidence="6" type="ORF">MA20_33240</name>
</gene>
<accession>A0A0A3XQC0</accession>
<evidence type="ECO:0000256" key="1">
    <source>
        <dbReference type="ARBA" id="ARBA00004418"/>
    </source>
</evidence>
<dbReference type="GO" id="GO:0055085">
    <property type="term" value="P:transmembrane transport"/>
    <property type="evidence" value="ECO:0007669"/>
    <property type="project" value="InterPro"/>
</dbReference>
<evidence type="ECO:0000313" key="7">
    <source>
        <dbReference type="Proteomes" id="UP000030377"/>
    </source>
</evidence>
<evidence type="ECO:0000256" key="4">
    <source>
        <dbReference type="ARBA" id="ARBA00022729"/>
    </source>
</evidence>
<keyword evidence="4" id="KW-0732">Signal</keyword>
<dbReference type="Gene3D" id="3.40.190.10">
    <property type="entry name" value="Periplasmic binding protein-like II"/>
    <property type="match status" value="1"/>
</dbReference>
<comment type="subcellular location">
    <subcellularLocation>
        <location evidence="1">Periplasm</location>
    </subcellularLocation>
</comment>
<dbReference type="SUPFAM" id="SSF53850">
    <property type="entry name" value="Periplasmic binding protein-like II"/>
    <property type="match status" value="1"/>
</dbReference>
<name>A0A0A3XQC0_BRAJP</name>
<dbReference type="AlphaFoldDB" id="A0A0A3XQC0"/>
<dbReference type="PANTHER" id="PTHR43649:SF14">
    <property type="entry name" value="BLR3389 PROTEIN"/>
    <property type="match status" value="1"/>
</dbReference>
<evidence type="ECO:0000313" key="6">
    <source>
        <dbReference type="EMBL" id="KGT75351.1"/>
    </source>
</evidence>
<proteinExistence type="inferred from homology"/>
<comment type="caution">
    <text evidence="6">The sequence shown here is derived from an EMBL/GenBank/DDBJ whole genome shotgun (WGS) entry which is preliminary data.</text>
</comment>
<comment type="similarity">
    <text evidence="2">Belongs to the bacterial solute-binding protein 1 family.</text>
</comment>
<dbReference type="Proteomes" id="UP000030377">
    <property type="component" value="Unassembled WGS sequence"/>
</dbReference>
<protein>
    <recommendedName>
        <fullName evidence="8">ABC transporter substrate-binding protein</fullName>
    </recommendedName>
</protein>
<evidence type="ECO:0000256" key="3">
    <source>
        <dbReference type="ARBA" id="ARBA00022448"/>
    </source>
</evidence>
<dbReference type="PROSITE" id="PS01037">
    <property type="entry name" value="SBP_BACTERIAL_1"/>
    <property type="match status" value="1"/>
</dbReference>
<dbReference type="GO" id="GO:0042597">
    <property type="term" value="C:periplasmic space"/>
    <property type="evidence" value="ECO:0007669"/>
    <property type="project" value="UniProtKB-SubCell"/>
</dbReference>
<dbReference type="InterPro" id="IPR050490">
    <property type="entry name" value="Bact_solute-bd_prot1"/>
</dbReference>